<comment type="subcellular location">
    <subcellularLocation>
        <location evidence="1">Membrane</location>
    </subcellularLocation>
</comment>
<reference evidence="6" key="3">
    <citation type="journal article" date="2017" name="Nature">
        <title>Genome sequence of the progenitor of the wheat D genome Aegilops tauschii.</title>
        <authorList>
            <person name="Luo M.C."/>
            <person name="Gu Y.Q."/>
            <person name="Puiu D."/>
            <person name="Wang H."/>
            <person name="Twardziok S.O."/>
            <person name="Deal K.R."/>
            <person name="Huo N."/>
            <person name="Zhu T."/>
            <person name="Wang L."/>
            <person name="Wang Y."/>
            <person name="McGuire P.E."/>
            <person name="Liu S."/>
            <person name="Long H."/>
            <person name="Ramasamy R.K."/>
            <person name="Rodriguez J.C."/>
            <person name="Van S.L."/>
            <person name="Yuan L."/>
            <person name="Wang Z."/>
            <person name="Xia Z."/>
            <person name="Xiao L."/>
            <person name="Anderson O.D."/>
            <person name="Ouyang S."/>
            <person name="Liang Y."/>
            <person name="Zimin A.V."/>
            <person name="Pertea G."/>
            <person name="Qi P."/>
            <person name="Bennetzen J.L."/>
            <person name="Dai X."/>
            <person name="Dawson M.W."/>
            <person name="Muller H.G."/>
            <person name="Kugler K."/>
            <person name="Rivarola-Duarte L."/>
            <person name="Spannagl M."/>
            <person name="Mayer K.F.X."/>
            <person name="Lu F.H."/>
            <person name="Bevan M.W."/>
            <person name="Leroy P."/>
            <person name="Li P."/>
            <person name="You F.M."/>
            <person name="Sun Q."/>
            <person name="Liu Z."/>
            <person name="Lyons E."/>
            <person name="Wicker T."/>
            <person name="Salzberg S.L."/>
            <person name="Devos K.M."/>
            <person name="Dvorak J."/>
        </authorList>
    </citation>
    <scope>NUCLEOTIDE SEQUENCE [LARGE SCALE GENOMIC DNA]</scope>
    <source>
        <strain evidence="6">cv. AL8/78</strain>
    </source>
</reference>
<protein>
    <recommendedName>
        <fullName evidence="5">GTD-binding domain-containing protein</fullName>
    </recommendedName>
</protein>
<evidence type="ECO:0000256" key="4">
    <source>
        <dbReference type="ARBA" id="ARBA00023136"/>
    </source>
</evidence>
<evidence type="ECO:0000313" key="6">
    <source>
        <dbReference type="EnsemblPlants" id="AET1Gv20403300.1"/>
    </source>
</evidence>
<reference evidence="6" key="4">
    <citation type="submission" date="2019-03" db="UniProtKB">
        <authorList>
            <consortium name="EnsemblPlants"/>
        </authorList>
    </citation>
    <scope>IDENTIFICATION</scope>
</reference>
<dbReference type="STRING" id="200361.A0A452YFW8"/>
<organism evidence="6 7">
    <name type="scientific">Aegilops tauschii subsp. strangulata</name>
    <name type="common">Goatgrass</name>
    <dbReference type="NCBI Taxonomy" id="200361"/>
    <lineage>
        <taxon>Eukaryota</taxon>
        <taxon>Viridiplantae</taxon>
        <taxon>Streptophyta</taxon>
        <taxon>Embryophyta</taxon>
        <taxon>Tracheophyta</taxon>
        <taxon>Spermatophyta</taxon>
        <taxon>Magnoliopsida</taxon>
        <taxon>Liliopsida</taxon>
        <taxon>Poales</taxon>
        <taxon>Poaceae</taxon>
        <taxon>BOP clade</taxon>
        <taxon>Pooideae</taxon>
        <taxon>Triticodae</taxon>
        <taxon>Triticeae</taxon>
        <taxon>Triticinae</taxon>
        <taxon>Aegilops</taxon>
    </lineage>
</organism>
<evidence type="ECO:0000259" key="5">
    <source>
        <dbReference type="Pfam" id="PF04576"/>
    </source>
</evidence>
<reference evidence="7" key="2">
    <citation type="journal article" date="2017" name="Nat. Plants">
        <title>The Aegilops tauschii genome reveals multiple impacts of transposons.</title>
        <authorList>
            <person name="Zhao G."/>
            <person name="Zou C."/>
            <person name="Li K."/>
            <person name="Wang K."/>
            <person name="Li T."/>
            <person name="Gao L."/>
            <person name="Zhang X."/>
            <person name="Wang H."/>
            <person name="Yang Z."/>
            <person name="Liu X."/>
            <person name="Jiang W."/>
            <person name="Mao L."/>
            <person name="Kong X."/>
            <person name="Jiao Y."/>
            <person name="Jia J."/>
        </authorList>
    </citation>
    <scope>NUCLEOTIDE SEQUENCE [LARGE SCALE GENOMIC DNA]</scope>
    <source>
        <strain evidence="7">cv. AL8/78</strain>
    </source>
</reference>
<reference evidence="7" key="1">
    <citation type="journal article" date="2014" name="Science">
        <title>Ancient hybridizations among the ancestral genomes of bread wheat.</title>
        <authorList>
            <consortium name="International Wheat Genome Sequencing Consortium,"/>
            <person name="Marcussen T."/>
            <person name="Sandve S.R."/>
            <person name="Heier L."/>
            <person name="Spannagl M."/>
            <person name="Pfeifer M."/>
            <person name="Jakobsen K.S."/>
            <person name="Wulff B.B."/>
            <person name="Steuernagel B."/>
            <person name="Mayer K.F."/>
            <person name="Olsen O.A."/>
        </authorList>
    </citation>
    <scope>NUCLEOTIDE SEQUENCE [LARGE SCALE GENOMIC DNA]</scope>
    <source>
        <strain evidence="7">cv. AL8/78</strain>
    </source>
</reference>
<feature type="domain" description="GTD-binding" evidence="5">
    <location>
        <begin position="7"/>
        <end position="50"/>
    </location>
</feature>
<keyword evidence="7" id="KW-1185">Reference proteome</keyword>
<evidence type="ECO:0000256" key="1">
    <source>
        <dbReference type="ARBA" id="ARBA00004370"/>
    </source>
</evidence>
<dbReference type="Gramene" id="AET1Gv20403300.1">
    <property type="protein sequence ID" value="AET1Gv20403300.1"/>
    <property type="gene ID" value="AET1Gv20403300"/>
</dbReference>
<reference evidence="6" key="5">
    <citation type="journal article" date="2021" name="G3 (Bethesda)">
        <title>Aegilops tauschii genome assembly Aet v5.0 features greater sequence contiguity and improved annotation.</title>
        <authorList>
            <person name="Wang L."/>
            <person name="Zhu T."/>
            <person name="Rodriguez J.C."/>
            <person name="Deal K.R."/>
            <person name="Dubcovsky J."/>
            <person name="McGuire P.E."/>
            <person name="Lux T."/>
            <person name="Spannagl M."/>
            <person name="Mayer K.F.X."/>
            <person name="Baldrich P."/>
            <person name="Meyers B.C."/>
            <person name="Huo N."/>
            <person name="Gu Y.Q."/>
            <person name="Zhou H."/>
            <person name="Devos K.M."/>
            <person name="Bennetzen J.L."/>
            <person name="Unver T."/>
            <person name="Budak H."/>
            <person name="Gulick P.J."/>
            <person name="Galiba G."/>
            <person name="Kalapos B."/>
            <person name="Nelson D.R."/>
            <person name="Li P."/>
            <person name="You F.M."/>
            <person name="Luo M.C."/>
            <person name="Dvorak J."/>
        </authorList>
    </citation>
    <scope>NUCLEOTIDE SEQUENCE [LARGE SCALE GENOMIC DNA]</scope>
    <source>
        <strain evidence="6">cv. AL8/78</strain>
    </source>
</reference>
<keyword evidence="3" id="KW-1133">Transmembrane helix</keyword>
<dbReference type="Pfam" id="PF04576">
    <property type="entry name" value="Zein-binding"/>
    <property type="match status" value="1"/>
</dbReference>
<accession>A0A452YFW8</accession>
<dbReference type="EnsemblPlants" id="AET1Gv20403300.1">
    <property type="protein sequence ID" value="AET1Gv20403300.1"/>
    <property type="gene ID" value="AET1Gv20403300"/>
</dbReference>
<sequence length="88" mass="10125">MAYGRSLLRLQREKANEMELRQFSRFVDEKMVLDAAESGHLCALVARCARRLALVRSRLHTYQQTCLRLGISQLMRMPITIRSSADGE</sequence>
<dbReference type="AlphaFoldDB" id="A0A452YFW8"/>
<dbReference type="GO" id="GO:0016020">
    <property type="term" value="C:membrane"/>
    <property type="evidence" value="ECO:0007669"/>
    <property type="project" value="UniProtKB-SubCell"/>
</dbReference>
<proteinExistence type="predicted"/>
<dbReference type="GO" id="GO:0080115">
    <property type="term" value="F:myosin XI tail binding"/>
    <property type="evidence" value="ECO:0007669"/>
    <property type="project" value="UniProtKB-ARBA"/>
</dbReference>
<dbReference type="InterPro" id="IPR007656">
    <property type="entry name" value="GTD-bd"/>
</dbReference>
<keyword evidence="4" id="KW-0472">Membrane</keyword>
<keyword evidence="2" id="KW-0812">Transmembrane</keyword>
<dbReference type="Proteomes" id="UP000015105">
    <property type="component" value="Chromosome 1D"/>
</dbReference>
<evidence type="ECO:0000256" key="2">
    <source>
        <dbReference type="ARBA" id="ARBA00022692"/>
    </source>
</evidence>
<evidence type="ECO:0000313" key="7">
    <source>
        <dbReference type="Proteomes" id="UP000015105"/>
    </source>
</evidence>
<name>A0A452YFW8_AEGTS</name>
<evidence type="ECO:0000256" key="3">
    <source>
        <dbReference type="ARBA" id="ARBA00022989"/>
    </source>
</evidence>